<dbReference type="SUPFAM" id="SSF56112">
    <property type="entry name" value="Protein kinase-like (PK-like)"/>
    <property type="match status" value="1"/>
</dbReference>
<accession>A0A0F7ZTA9</accession>
<dbReference type="PANTHER" id="PTHR21310:SF15">
    <property type="entry name" value="AMINOGLYCOSIDE PHOSPHOTRANSFERASE DOMAIN-CONTAINING PROTEIN"/>
    <property type="match status" value="1"/>
</dbReference>
<name>A0A0F7ZTA9_9HYPO</name>
<dbReference type="InterPro" id="IPR011009">
    <property type="entry name" value="Kinase-like_dom_sf"/>
</dbReference>
<dbReference type="AlphaFoldDB" id="A0A0F7ZTA9"/>
<evidence type="ECO:0000259" key="1">
    <source>
        <dbReference type="Pfam" id="PF01636"/>
    </source>
</evidence>
<dbReference type="InterPro" id="IPR002575">
    <property type="entry name" value="Aminoglycoside_PTrfase"/>
</dbReference>
<sequence>MPSKQIQEEGCIATTFERKYYQRGRAFVKRSLRPNEFRTGYRGLHVPRLGKERLINEAESLQFIQQHTDIPVPTVYCHFEDDGAYYLITEYIEGVSMSELPEEQKAIVREELESQRAKLKTLKSCRLGGPSGIVIPPYRVLQRTETDHWCLRPSNQDEYVFCHNDLSQQNVIVNQDTLEIRAIIDWEYAGFFPPRFEYPFYARLGPSSAINGEVDDSLDLLQFLHSESVSQSATAYADTASANDKE</sequence>
<dbReference type="Pfam" id="PF01636">
    <property type="entry name" value="APH"/>
    <property type="match status" value="2"/>
</dbReference>
<protein>
    <recommendedName>
        <fullName evidence="1">Aminoglycoside phosphotransferase domain-containing protein</fullName>
    </recommendedName>
</protein>
<feature type="domain" description="Aminoglycoside phosphotransferase" evidence="1">
    <location>
        <begin position="9"/>
        <end position="124"/>
    </location>
</feature>
<dbReference type="InterPro" id="IPR051678">
    <property type="entry name" value="AGP_Transferase"/>
</dbReference>
<dbReference type="EMBL" id="KQ030541">
    <property type="protein sequence ID" value="KJZ72793.1"/>
    <property type="molecule type" value="Genomic_DNA"/>
</dbReference>
<organism evidence="2 3">
    <name type="scientific">Hirsutella minnesotensis 3608</name>
    <dbReference type="NCBI Taxonomy" id="1043627"/>
    <lineage>
        <taxon>Eukaryota</taxon>
        <taxon>Fungi</taxon>
        <taxon>Dikarya</taxon>
        <taxon>Ascomycota</taxon>
        <taxon>Pezizomycotina</taxon>
        <taxon>Sordariomycetes</taxon>
        <taxon>Hypocreomycetidae</taxon>
        <taxon>Hypocreales</taxon>
        <taxon>Ophiocordycipitaceae</taxon>
        <taxon>Hirsutella</taxon>
    </lineage>
</organism>
<evidence type="ECO:0000313" key="2">
    <source>
        <dbReference type="EMBL" id="KJZ72793.1"/>
    </source>
</evidence>
<feature type="domain" description="Aminoglycoside phosphotransferase" evidence="1">
    <location>
        <begin position="149"/>
        <end position="197"/>
    </location>
</feature>
<reference evidence="2 3" key="1">
    <citation type="journal article" date="2014" name="Genome Biol. Evol.">
        <title>Comparative genomics and transcriptomics analyses reveal divergent lifestyle features of nematode endoparasitic fungus Hirsutella minnesotensis.</title>
        <authorList>
            <person name="Lai Y."/>
            <person name="Liu K."/>
            <person name="Zhang X."/>
            <person name="Zhang X."/>
            <person name="Li K."/>
            <person name="Wang N."/>
            <person name="Shu C."/>
            <person name="Wu Y."/>
            <person name="Wang C."/>
            <person name="Bushley K.E."/>
            <person name="Xiang M."/>
            <person name="Liu X."/>
        </authorList>
    </citation>
    <scope>NUCLEOTIDE SEQUENCE [LARGE SCALE GENOMIC DNA]</scope>
    <source>
        <strain evidence="2 3">3608</strain>
    </source>
</reference>
<dbReference type="OrthoDB" id="2906425at2759"/>
<dbReference type="Proteomes" id="UP000054481">
    <property type="component" value="Unassembled WGS sequence"/>
</dbReference>
<evidence type="ECO:0000313" key="3">
    <source>
        <dbReference type="Proteomes" id="UP000054481"/>
    </source>
</evidence>
<dbReference type="PANTHER" id="PTHR21310">
    <property type="entry name" value="AMINOGLYCOSIDE PHOSPHOTRANSFERASE-RELATED-RELATED"/>
    <property type="match status" value="1"/>
</dbReference>
<keyword evidence="3" id="KW-1185">Reference proteome</keyword>
<proteinExistence type="predicted"/>
<dbReference type="CDD" id="cd05120">
    <property type="entry name" value="APH_ChoK_like"/>
    <property type="match status" value="1"/>
</dbReference>
<gene>
    <name evidence="2" type="ORF">HIM_07737</name>
</gene>
<dbReference type="Gene3D" id="3.90.1200.10">
    <property type="match status" value="1"/>
</dbReference>